<gene>
    <name evidence="1" type="ORF">C1645_737823</name>
</gene>
<name>A0A397T323_9GLOM</name>
<protein>
    <submittedName>
        <fullName evidence="1">Uncharacterized protein</fullName>
    </submittedName>
</protein>
<accession>A0A397T323</accession>
<proteinExistence type="predicted"/>
<comment type="caution">
    <text evidence="1">The sequence shown here is derived from an EMBL/GenBank/DDBJ whole genome shotgun (WGS) entry which is preliminary data.</text>
</comment>
<dbReference type="OrthoDB" id="2382295at2759"/>
<reference evidence="1 2" key="1">
    <citation type="submission" date="2018-06" db="EMBL/GenBank/DDBJ databases">
        <title>Comparative genomics reveals the genomic features of Rhizophagus irregularis, R. cerebriforme, R. diaphanum and Gigaspora rosea, and their symbiotic lifestyle signature.</title>
        <authorList>
            <person name="Morin E."/>
            <person name="San Clemente H."/>
            <person name="Chen E.C.H."/>
            <person name="De La Providencia I."/>
            <person name="Hainaut M."/>
            <person name="Kuo A."/>
            <person name="Kohler A."/>
            <person name="Murat C."/>
            <person name="Tang N."/>
            <person name="Roy S."/>
            <person name="Loubradou J."/>
            <person name="Henrissat B."/>
            <person name="Grigoriev I.V."/>
            <person name="Corradi N."/>
            <person name="Roux C."/>
            <person name="Martin F.M."/>
        </authorList>
    </citation>
    <scope>NUCLEOTIDE SEQUENCE [LARGE SCALE GENOMIC DNA]</scope>
    <source>
        <strain evidence="1 2">DAOM 227022</strain>
    </source>
</reference>
<evidence type="ECO:0000313" key="1">
    <source>
        <dbReference type="EMBL" id="RIA90507.1"/>
    </source>
</evidence>
<dbReference type="Proteomes" id="UP000265703">
    <property type="component" value="Unassembled WGS sequence"/>
</dbReference>
<dbReference type="AlphaFoldDB" id="A0A397T323"/>
<sequence length="177" mass="20606">MWIHPEGGPRAIKLMADISLVEDLDDLANVLTREIKGNECKLRLKVMIEGKKSYSEWELKEVLTEILKDKYDSITMMPVLDFQEFPSESFSKSLIKDFVKALKRVFSAYRKETDEQVCREYISMFLRFAVYHAKCNINDEIWITDEWELKGTRGNGPVDYIIFVGTIIVLISADPWN</sequence>
<keyword evidence="2" id="KW-1185">Reference proteome</keyword>
<evidence type="ECO:0000313" key="2">
    <source>
        <dbReference type="Proteomes" id="UP000265703"/>
    </source>
</evidence>
<organism evidence="1 2">
    <name type="scientific">Glomus cerebriforme</name>
    <dbReference type="NCBI Taxonomy" id="658196"/>
    <lineage>
        <taxon>Eukaryota</taxon>
        <taxon>Fungi</taxon>
        <taxon>Fungi incertae sedis</taxon>
        <taxon>Mucoromycota</taxon>
        <taxon>Glomeromycotina</taxon>
        <taxon>Glomeromycetes</taxon>
        <taxon>Glomerales</taxon>
        <taxon>Glomeraceae</taxon>
        <taxon>Glomus</taxon>
    </lineage>
</organism>
<dbReference type="EMBL" id="QKYT01000179">
    <property type="protein sequence ID" value="RIA90507.1"/>
    <property type="molecule type" value="Genomic_DNA"/>
</dbReference>